<evidence type="ECO:0000259" key="10">
    <source>
        <dbReference type="Pfam" id="PF25145"/>
    </source>
</evidence>
<evidence type="ECO:0000313" key="11">
    <source>
        <dbReference type="EMBL" id="SFP73689.1"/>
    </source>
</evidence>
<evidence type="ECO:0000259" key="9">
    <source>
        <dbReference type="Pfam" id="PF24961"/>
    </source>
</evidence>
<accession>A0A1I5SSH5</accession>
<evidence type="ECO:0000256" key="7">
    <source>
        <dbReference type="SAM" id="SignalP"/>
    </source>
</evidence>
<proteinExistence type="predicted"/>
<dbReference type="PANTHER" id="PTHR33507">
    <property type="entry name" value="INNER MEMBRANE PROTEIN YBBJ"/>
    <property type="match status" value="1"/>
</dbReference>
<keyword evidence="11" id="KW-0378">Hydrolase</keyword>
<feature type="transmembrane region" description="Helical" evidence="6">
    <location>
        <begin position="365"/>
        <end position="388"/>
    </location>
</feature>
<evidence type="ECO:0000313" key="12">
    <source>
        <dbReference type="Proteomes" id="UP000198784"/>
    </source>
</evidence>
<dbReference type="GO" id="GO:0006508">
    <property type="term" value="P:proteolysis"/>
    <property type="evidence" value="ECO:0007669"/>
    <property type="project" value="UniProtKB-KW"/>
</dbReference>
<keyword evidence="2 6" id="KW-0812">Transmembrane</keyword>
<dbReference type="InterPro" id="IPR002810">
    <property type="entry name" value="NfeD-like_C"/>
</dbReference>
<organism evidence="11 12">
    <name type="scientific">Pseudomonas borbori</name>
    <dbReference type="NCBI Taxonomy" id="289003"/>
    <lineage>
        <taxon>Bacteria</taxon>
        <taxon>Pseudomonadati</taxon>
        <taxon>Pseudomonadota</taxon>
        <taxon>Gammaproteobacteria</taxon>
        <taxon>Pseudomonadales</taxon>
        <taxon>Pseudomonadaceae</taxon>
        <taxon>Pseudomonas</taxon>
    </lineage>
</organism>
<gene>
    <name evidence="11" type="ORF">SAMN05216190_11745</name>
</gene>
<dbReference type="Pfam" id="PF01957">
    <property type="entry name" value="NfeD"/>
    <property type="match status" value="1"/>
</dbReference>
<feature type="domain" description="NfeD integral membrane" evidence="9">
    <location>
        <begin position="272"/>
        <end position="388"/>
    </location>
</feature>
<feature type="transmembrane region" description="Helical" evidence="6">
    <location>
        <begin position="316"/>
        <end position="333"/>
    </location>
</feature>
<dbReference type="InterPro" id="IPR052165">
    <property type="entry name" value="Membrane_assoc_protease"/>
</dbReference>
<sequence length="470" mass="48625">MKVLPIHALLIALALLLLPPGLLAAQAVAPAPVVELRVDGAIGPASADYVVRGLARAVEEGAQLVVLSIDTPGGLDTSMRDIIKAILASPIPVASFVAPSGARAASAGTYILYASHIAAMAPGTNLGAATPVAIGGMPSSPPKQPEGDDKAEKSDQDKEGEAEQAPGDAMSKKQINDAAAYIRGLAQMRGRNAEWAEQAVRQAVSLAAEEALELKVIDYVARDLPHLLKQLDGKSFTAAGVEAQLHTADAVVVSHAPDWRTRLLAVITNPSVALLLMMIGVYGLFFEFSNPGTGVGGVLGGICLILAMYALQLLPVNYAGVALILLGIAFIAAEAFLPSFGVLGIGGLVAFVFGALILIDTEVPGFGIPLTLIVTLALTSGGVIFVILSMALRARRRALVGGDSELIGSLARVHAVQPSNPLGGWVQLQGENWQVVSQVPLQPGQQVRVLARKGSMLDVASTEDTPSQGD</sequence>
<dbReference type="GO" id="GO:0008233">
    <property type="term" value="F:peptidase activity"/>
    <property type="evidence" value="ECO:0007669"/>
    <property type="project" value="UniProtKB-KW"/>
</dbReference>
<feature type="domain" description="NfeD1b N-terminal" evidence="10">
    <location>
        <begin position="42"/>
        <end position="232"/>
    </location>
</feature>
<dbReference type="SUPFAM" id="SSF52096">
    <property type="entry name" value="ClpP/crotonase"/>
    <property type="match status" value="1"/>
</dbReference>
<evidence type="ECO:0000256" key="1">
    <source>
        <dbReference type="ARBA" id="ARBA00004141"/>
    </source>
</evidence>
<keyword evidence="12" id="KW-1185">Reference proteome</keyword>
<evidence type="ECO:0000256" key="2">
    <source>
        <dbReference type="ARBA" id="ARBA00022692"/>
    </source>
</evidence>
<keyword evidence="7" id="KW-0732">Signal</keyword>
<evidence type="ECO:0000256" key="6">
    <source>
        <dbReference type="SAM" id="Phobius"/>
    </source>
</evidence>
<evidence type="ECO:0000256" key="5">
    <source>
        <dbReference type="SAM" id="MobiDB-lite"/>
    </source>
</evidence>
<evidence type="ECO:0000256" key="3">
    <source>
        <dbReference type="ARBA" id="ARBA00022989"/>
    </source>
</evidence>
<dbReference type="STRING" id="289003.SAMN05216190_11745"/>
<dbReference type="RefSeq" id="WP_244527304.1">
    <property type="nucleotide sequence ID" value="NZ_FOWX01000017.1"/>
</dbReference>
<dbReference type="Proteomes" id="UP000198784">
    <property type="component" value="Unassembled WGS sequence"/>
</dbReference>
<feature type="transmembrane region" description="Helical" evidence="6">
    <location>
        <begin position="292"/>
        <end position="310"/>
    </location>
</feature>
<dbReference type="PANTHER" id="PTHR33507:SF4">
    <property type="entry name" value="NODULATION COMPETITIVENESS PROTEIN NFED"/>
    <property type="match status" value="1"/>
</dbReference>
<feature type="signal peptide" evidence="7">
    <location>
        <begin position="1"/>
        <end position="24"/>
    </location>
</feature>
<dbReference type="Gene3D" id="2.40.50.140">
    <property type="entry name" value="Nucleic acid-binding proteins"/>
    <property type="match status" value="1"/>
</dbReference>
<dbReference type="InterPro" id="IPR029045">
    <property type="entry name" value="ClpP/crotonase-like_dom_sf"/>
</dbReference>
<evidence type="ECO:0000256" key="4">
    <source>
        <dbReference type="ARBA" id="ARBA00023136"/>
    </source>
</evidence>
<keyword evidence="4 6" id="KW-0472">Membrane</keyword>
<reference evidence="12" key="1">
    <citation type="submission" date="2016-10" db="EMBL/GenBank/DDBJ databases">
        <authorList>
            <person name="Varghese N."/>
            <person name="Submissions S."/>
        </authorList>
    </citation>
    <scope>NUCLEOTIDE SEQUENCE [LARGE SCALE GENOMIC DNA]</scope>
    <source>
        <strain evidence="12">DSM 17834</strain>
    </source>
</reference>
<protein>
    <submittedName>
        <fullName evidence="11">Membrane-bound serine protease (ClpP class)</fullName>
    </submittedName>
</protein>
<dbReference type="Gene3D" id="3.90.226.10">
    <property type="entry name" value="2-enoyl-CoA Hydratase, Chain A, domain 1"/>
    <property type="match status" value="1"/>
</dbReference>
<dbReference type="CDD" id="cd07020">
    <property type="entry name" value="Clp_protease_NfeD_1"/>
    <property type="match status" value="1"/>
</dbReference>
<dbReference type="EMBL" id="FOWX01000017">
    <property type="protein sequence ID" value="SFP73689.1"/>
    <property type="molecule type" value="Genomic_DNA"/>
</dbReference>
<dbReference type="InterPro" id="IPR056739">
    <property type="entry name" value="NfeD_membrane"/>
</dbReference>
<dbReference type="Pfam" id="PF24961">
    <property type="entry name" value="NfeD_membrane"/>
    <property type="match status" value="1"/>
</dbReference>
<feature type="transmembrane region" description="Helical" evidence="6">
    <location>
        <begin position="340"/>
        <end position="359"/>
    </location>
</feature>
<feature type="compositionally biased region" description="Basic and acidic residues" evidence="5">
    <location>
        <begin position="145"/>
        <end position="161"/>
    </location>
</feature>
<feature type="region of interest" description="Disordered" evidence="5">
    <location>
        <begin position="132"/>
        <end position="172"/>
    </location>
</feature>
<keyword evidence="3 6" id="KW-1133">Transmembrane helix</keyword>
<dbReference type="InterPro" id="IPR012340">
    <property type="entry name" value="NA-bd_OB-fold"/>
</dbReference>
<feature type="chain" id="PRO_5011459366" evidence="7">
    <location>
        <begin position="25"/>
        <end position="470"/>
    </location>
</feature>
<dbReference type="SUPFAM" id="SSF141322">
    <property type="entry name" value="NfeD domain-like"/>
    <property type="match status" value="1"/>
</dbReference>
<feature type="transmembrane region" description="Helical" evidence="6">
    <location>
        <begin position="263"/>
        <end position="285"/>
    </location>
</feature>
<evidence type="ECO:0000259" key="8">
    <source>
        <dbReference type="Pfam" id="PF01957"/>
    </source>
</evidence>
<comment type="subcellular location">
    <subcellularLocation>
        <location evidence="1">Membrane</location>
        <topology evidence="1">Multi-pass membrane protein</topology>
    </subcellularLocation>
</comment>
<dbReference type="FunFam" id="3.90.226.10:FF:000089">
    <property type="entry name" value="Membrane-bound serine protease"/>
    <property type="match status" value="1"/>
</dbReference>
<dbReference type="AlphaFoldDB" id="A0A1I5SSH5"/>
<dbReference type="InterPro" id="IPR056738">
    <property type="entry name" value="NfeD1b_N"/>
</dbReference>
<keyword evidence="11" id="KW-0645">Protease</keyword>
<feature type="domain" description="NfeD-like C-terminal" evidence="8">
    <location>
        <begin position="405"/>
        <end position="459"/>
    </location>
</feature>
<name>A0A1I5SSH5_9PSED</name>
<dbReference type="Pfam" id="PF25145">
    <property type="entry name" value="NfeD1b_N"/>
    <property type="match status" value="1"/>
</dbReference>
<dbReference type="GO" id="GO:0016020">
    <property type="term" value="C:membrane"/>
    <property type="evidence" value="ECO:0007669"/>
    <property type="project" value="UniProtKB-SubCell"/>
</dbReference>